<evidence type="ECO:0000313" key="1">
    <source>
        <dbReference type="EMBL" id="ABQ61411.1"/>
    </source>
</evidence>
<dbReference type="KEGG" id="bov:BOV_0052"/>
<dbReference type="HOGENOM" id="CLU_2166172_0_0_5"/>
<keyword evidence="2" id="KW-1185">Reference proteome</keyword>
<proteinExistence type="predicted"/>
<protein>
    <submittedName>
        <fullName evidence="1">Uncharacterized protein</fullName>
    </submittedName>
</protein>
<name>A0A0H3ARX2_BRUO2</name>
<dbReference type="EMBL" id="CP000708">
    <property type="protein sequence ID" value="ABQ61411.1"/>
    <property type="molecule type" value="Genomic_DNA"/>
</dbReference>
<organism evidence="1 2">
    <name type="scientific">Brucella ovis (strain ATCC 25840 / 63/290 / NCTC 10512)</name>
    <dbReference type="NCBI Taxonomy" id="444178"/>
    <lineage>
        <taxon>Bacteria</taxon>
        <taxon>Pseudomonadati</taxon>
        <taxon>Pseudomonadota</taxon>
        <taxon>Alphaproteobacteria</taxon>
        <taxon>Hyphomicrobiales</taxon>
        <taxon>Brucellaceae</taxon>
        <taxon>Brucella/Ochrobactrum group</taxon>
        <taxon>Brucella</taxon>
    </lineage>
</organism>
<dbReference type="AlphaFoldDB" id="A0A0H3ARX2"/>
<accession>A0A0H3ARX2</accession>
<reference evidence="2" key="1">
    <citation type="journal article" date="2009" name="PLoS ONE">
        <title>Genome degradation in Brucella ovis corresponds with narrowing of its host range and tissue tropism.</title>
        <authorList>
            <person name="Tsolis R.M."/>
            <person name="Seshadri R."/>
            <person name="Santos R.L."/>
            <person name="Sangari F.J."/>
            <person name="Lobo J.M."/>
            <person name="de Jong M.F."/>
            <person name="Ren Q."/>
            <person name="Myers G."/>
            <person name="Brinkac L.M."/>
            <person name="Nelson W.C."/>
            <person name="Deboy R.T."/>
            <person name="Angiuoli S."/>
            <person name="Khouri H."/>
            <person name="Dimitrov G."/>
            <person name="Robinson J.R."/>
            <person name="Mulligan S."/>
            <person name="Walker R.L."/>
            <person name="Elzer P.E."/>
            <person name="Hassan K.A."/>
            <person name="Paulsen I.T."/>
        </authorList>
    </citation>
    <scope>NUCLEOTIDE SEQUENCE [LARGE SCALE GENOMIC DNA]</scope>
    <source>
        <strain evidence="2">ATCC 25840 / 63/290 / NCTC 10512</strain>
    </source>
</reference>
<dbReference type="Proteomes" id="UP000006383">
    <property type="component" value="Chromosome I"/>
</dbReference>
<gene>
    <name evidence="1" type="ordered locus">BOV_0052</name>
</gene>
<sequence length="110" mass="11729">MSLCAIWVDKPGAANAAAVNKSAATKPRFRSVLACISISLRPLAALFQSSLFVKRATRSQWKVAQCTRFKAASIAWIGIGSKVWPKSASASAKLRAAHATSSQRRTQAIA</sequence>
<evidence type="ECO:0000313" key="2">
    <source>
        <dbReference type="Proteomes" id="UP000006383"/>
    </source>
</evidence>